<evidence type="ECO:0000313" key="1">
    <source>
        <dbReference type="EMBL" id="KMS94566.1"/>
    </source>
</evidence>
<name>A0A0J8B0R2_BETVV</name>
<proteinExistence type="predicted"/>
<gene>
    <name evidence="1" type="ORF">BVRB_020120</name>
</gene>
<accession>A0A0J8B0R2</accession>
<protein>
    <submittedName>
        <fullName evidence="1">Uncharacterized protein</fullName>
    </submittedName>
</protein>
<sequence>MMKAGGPCCGVAIDIPLTQDELEGHDDHAANIWRLVVDLCSSTTRVIMPRRSSASKSDDDTSRHLSSSMTQSLIYVIASEVD</sequence>
<reference evidence="1 2" key="1">
    <citation type="journal article" date="2014" name="Nature">
        <title>The genome of the recently domesticated crop plant sugar beet (Beta vulgaris).</title>
        <authorList>
            <person name="Dohm J.C."/>
            <person name="Minoche A.E."/>
            <person name="Holtgrawe D."/>
            <person name="Capella-Gutierrez S."/>
            <person name="Zakrzewski F."/>
            <person name="Tafer H."/>
            <person name="Rupp O."/>
            <person name="Sorensen T.R."/>
            <person name="Stracke R."/>
            <person name="Reinhardt R."/>
            <person name="Goesmann A."/>
            <person name="Kraft T."/>
            <person name="Schulz B."/>
            <person name="Stadler P.F."/>
            <person name="Schmidt T."/>
            <person name="Gabaldon T."/>
            <person name="Lehrach H."/>
            <person name="Weisshaar B."/>
            <person name="Himmelbauer H."/>
        </authorList>
    </citation>
    <scope>NUCLEOTIDE SEQUENCE [LARGE SCALE GENOMIC DNA]</scope>
    <source>
        <tissue evidence="1">Taproot</tissue>
    </source>
</reference>
<dbReference type="EMBL" id="KQ092449">
    <property type="protein sequence ID" value="KMS94566.1"/>
    <property type="molecule type" value="Genomic_DNA"/>
</dbReference>
<organism evidence="1 2">
    <name type="scientific">Beta vulgaris subsp. vulgaris</name>
    <name type="common">Beet</name>
    <dbReference type="NCBI Taxonomy" id="3555"/>
    <lineage>
        <taxon>Eukaryota</taxon>
        <taxon>Viridiplantae</taxon>
        <taxon>Streptophyta</taxon>
        <taxon>Embryophyta</taxon>
        <taxon>Tracheophyta</taxon>
        <taxon>Spermatophyta</taxon>
        <taxon>Magnoliopsida</taxon>
        <taxon>eudicotyledons</taxon>
        <taxon>Gunneridae</taxon>
        <taxon>Pentapetalae</taxon>
        <taxon>Caryophyllales</taxon>
        <taxon>Chenopodiaceae</taxon>
        <taxon>Betoideae</taxon>
        <taxon>Beta</taxon>
    </lineage>
</organism>
<dbReference type="AlphaFoldDB" id="A0A0J8B0R2"/>
<feature type="non-terminal residue" evidence="1">
    <location>
        <position position="82"/>
    </location>
</feature>
<keyword evidence="2" id="KW-1185">Reference proteome</keyword>
<evidence type="ECO:0000313" key="2">
    <source>
        <dbReference type="Proteomes" id="UP000035740"/>
    </source>
</evidence>
<dbReference type="Proteomes" id="UP000035740">
    <property type="component" value="Unassembled WGS sequence"/>
</dbReference>
<dbReference type="Gramene" id="KMS94566">
    <property type="protein sequence ID" value="KMS94566"/>
    <property type="gene ID" value="BVRB_020120"/>
</dbReference>